<dbReference type="EMBL" id="JAGKQM010000012">
    <property type="protein sequence ID" value="KAH0898391.1"/>
    <property type="molecule type" value="Genomic_DNA"/>
</dbReference>
<gene>
    <name evidence="1" type="ORF">HID58_047959</name>
</gene>
<sequence length="100" mass="11326">MIVLKKEDEFALPYSLLLPQASSFLQAKVGELIWDSLANNVIEELHASLCKDGLLKDCKRLDLEDCPEKEPLGHGFYAYFTIATRITLPDFITEGVYPKH</sequence>
<protein>
    <submittedName>
        <fullName evidence="1">Uncharacterized protein</fullName>
    </submittedName>
</protein>
<comment type="caution">
    <text evidence="1">The sequence shown here is derived from an EMBL/GenBank/DDBJ whole genome shotgun (WGS) entry which is preliminary data.</text>
</comment>
<name>A0ABQ8B0U9_BRANA</name>
<proteinExistence type="predicted"/>
<keyword evidence="2" id="KW-1185">Reference proteome</keyword>
<evidence type="ECO:0000313" key="2">
    <source>
        <dbReference type="Proteomes" id="UP000824890"/>
    </source>
</evidence>
<dbReference type="Proteomes" id="UP000824890">
    <property type="component" value="Unassembled WGS sequence"/>
</dbReference>
<accession>A0ABQ8B0U9</accession>
<evidence type="ECO:0000313" key="1">
    <source>
        <dbReference type="EMBL" id="KAH0898391.1"/>
    </source>
</evidence>
<organism evidence="1 2">
    <name type="scientific">Brassica napus</name>
    <name type="common">Rape</name>
    <dbReference type="NCBI Taxonomy" id="3708"/>
    <lineage>
        <taxon>Eukaryota</taxon>
        <taxon>Viridiplantae</taxon>
        <taxon>Streptophyta</taxon>
        <taxon>Embryophyta</taxon>
        <taxon>Tracheophyta</taxon>
        <taxon>Spermatophyta</taxon>
        <taxon>Magnoliopsida</taxon>
        <taxon>eudicotyledons</taxon>
        <taxon>Gunneridae</taxon>
        <taxon>Pentapetalae</taxon>
        <taxon>rosids</taxon>
        <taxon>malvids</taxon>
        <taxon>Brassicales</taxon>
        <taxon>Brassicaceae</taxon>
        <taxon>Brassiceae</taxon>
        <taxon>Brassica</taxon>
    </lineage>
</organism>
<reference evidence="1 2" key="1">
    <citation type="submission" date="2021-05" db="EMBL/GenBank/DDBJ databases">
        <title>Genome Assembly of Synthetic Allotetraploid Brassica napus Reveals Homoeologous Exchanges between Subgenomes.</title>
        <authorList>
            <person name="Davis J.T."/>
        </authorList>
    </citation>
    <scope>NUCLEOTIDE SEQUENCE [LARGE SCALE GENOMIC DNA]</scope>
    <source>
        <strain evidence="2">cv. Da-Ae</strain>
        <tissue evidence="1">Seedling</tissue>
    </source>
</reference>